<gene>
    <name evidence="15" type="ORF">BXYJ_LOCUS3176</name>
</gene>
<dbReference type="InterPro" id="IPR000203">
    <property type="entry name" value="GPS"/>
</dbReference>
<proteinExistence type="inferred from homology"/>
<dbReference type="SMART" id="SM00034">
    <property type="entry name" value="CLECT"/>
    <property type="match status" value="2"/>
</dbReference>
<keyword evidence="6 10" id="KW-0472">Membrane</keyword>
<dbReference type="EMBL" id="CAJFCV020000002">
    <property type="protein sequence ID" value="CAG9093199.1"/>
    <property type="molecule type" value="Genomic_DNA"/>
</dbReference>
<dbReference type="InterPro" id="IPR016187">
    <property type="entry name" value="CTDL_fold"/>
</dbReference>
<dbReference type="GO" id="GO:0007166">
    <property type="term" value="P:cell surface receptor signaling pathway"/>
    <property type="evidence" value="ECO:0007669"/>
    <property type="project" value="InterPro"/>
</dbReference>
<keyword evidence="16" id="KW-1185">Reference proteome</keyword>
<feature type="transmembrane region" description="Helical" evidence="10">
    <location>
        <begin position="1098"/>
        <end position="1121"/>
    </location>
</feature>
<dbReference type="Pfam" id="PF01825">
    <property type="entry name" value="GPS"/>
    <property type="match status" value="1"/>
</dbReference>
<dbReference type="InterPro" id="IPR057244">
    <property type="entry name" value="GAIN_B"/>
</dbReference>
<dbReference type="Proteomes" id="UP000582659">
    <property type="component" value="Unassembled WGS sequence"/>
</dbReference>
<dbReference type="PRINTS" id="PR00249">
    <property type="entry name" value="GPCRSECRETIN"/>
</dbReference>
<dbReference type="InterPro" id="IPR000742">
    <property type="entry name" value="EGF"/>
</dbReference>
<dbReference type="PROSITE" id="PS50041">
    <property type="entry name" value="C_TYPE_LECTIN_2"/>
    <property type="match status" value="1"/>
</dbReference>
<dbReference type="PROSITE" id="PS50261">
    <property type="entry name" value="G_PROTEIN_RECEP_F2_4"/>
    <property type="match status" value="1"/>
</dbReference>
<feature type="transmembrane region" description="Helical" evidence="10">
    <location>
        <begin position="886"/>
        <end position="909"/>
    </location>
</feature>
<feature type="domain" description="C-type lectin" evidence="12">
    <location>
        <begin position="54"/>
        <end position="166"/>
    </location>
</feature>
<comment type="similarity">
    <text evidence="2">Belongs to the G-protein coupled receptor 2 family. Adhesion G-protein coupled receptor (ADGR) subfamily.</text>
</comment>
<feature type="transmembrane region" description="Helical" evidence="10">
    <location>
        <begin position="1027"/>
        <end position="1053"/>
    </location>
</feature>
<evidence type="ECO:0000256" key="5">
    <source>
        <dbReference type="ARBA" id="ARBA00022989"/>
    </source>
</evidence>
<evidence type="ECO:0000256" key="10">
    <source>
        <dbReference type="SAM" id="Phobius"/>
    </source>
</evidence>
<comment type="subcellular location">
    <subcellularLocation>
        <location evidence="1">Cell membrane</location>
        <topology evidence="1">Multi-pass membrane protein</topology>
    </subcellularLocation>
</comment>
<keyword evidence="8" id="KW-0325">Glycoprotein</keyword>
<dbReference type="InterPro" id="IPR016186">
    <property type="entry name" value="C-type_lectin-like/link_sf"/>
</dbReference>
<sequence length="1251" mass="141207">MRVVLRLTLFLHLAYSDLVRRCEDKDLCQHGGECFLTAARQSSAKCPDGRYSEVDESCLHYSPIKKTFNDAYNFCRTRYDGHLVWLESKEKRAFVEEWIGKSAWIGLQRDGQSKARWHPGGGVTTMDVEDGTAEKSGTHCGVLYHNHGQPKILTEFCDESHGFVCESNISRFKGADDWIAQCSCPSGYGGRQCEIKLAAEKTENSSDKELCGIRRFEESCQENEVLMIDYAIYGYSPLSPNAWSFLLMAWKRRILVFKTGLFFLQLLKYDGLCPLTSNLDHDCIESAGLLKLAQRCQYRQKCVIEDLAKFFENPTCSNGARLKYRVRCVEKKELACPHGMKILGDRCISISDNKEKKTYADARAECTQKGGDLAYFDPSIDFTSILKGITPLPSSEYWIHNSSEKTNHFGPRKSECLTASWWSPNVGQVPCFAMLGWICEFVPNGIADRVLVDKLKQRKYIEEDKKEKSGEKDKENPRFCKGFKFLGQKIPETKACYDFEAECPQGLSGKIILTCDCARADWTGLEDHSRCMSPSLSALKDLVRTDDPFITVGKYEHVIYNLMGNSKLTSGDIFGFLESGDSMMAMALQRLDKEADAKKKKIYSKKFAKSIGNTGDYLMDKRAEKAWYNMTDDHRVARAARLMQMLQNVLVLQSHGMANGSEDFKFSHFASKLEVKPEVQYAPGTPSIRIAQDVPEPETVSFDGFQKAASMEMPSSDLLSFAVKWSHESKQMSGGLIPRMRTLNPSPNPPSADNTLKVGHFMFSNLGNLMSSTTSKRRVNSYIMGAFVNDPAISVDLMNDHVSFTFYHLVKDGVKNPKCVFWNLTTSSWDDKGCEMSFTNDEYTKCTCSHLTSFAILMDFTNSLGELRGREDGYLPAKFVDETLDWLTIIGCALSIISLTFCILIFTIFRSLYNSRTTIHRNLCLSLLMAEIFFLFGIEETEPAILCSGVAIALHYFFLCAFAWMLLEGYQLYLMLIKVFDARSRTLWYYCCGYLIPAIIVLLSVLVAAENYGTANYCWIDVTSPTIWTFVGPIGLIVLFNSGVLVLALRTVLAVRNRDRSLAAKVLGWLKGSAMLLFLLGITWVFGFLSAIHVLQPYVAYIFTILNSLQGTFIFFLHVVMNDKARQCVLRCLKEGVCCQSPVTSSSHSKNGIRPDSSSTFNKTNNFFALRKDKILQWWPLKSSASNSKNSNSNEENRRSSEVASPPPSLKTPKEVESPRESDSKEEEDETVTRRRLLSPVREATVTVERF</sequence>
<dbReference type="PROSITE" id="PS50221">
    <property type="entry name" value="GAIN_B"/>
    <property type="match status" value="1"/>
</dbReference>
<evidence type="ECO:0000256" key="7">
    <source>
        <dbReference type="ARBA" id="ARBA00023157"/>
    </source>
</evidence>
<feature type="signal peptide" evidence="11">
    <location>
        <begin position="1"/>
        <end position="16"/>
    </location>
</feature>
<evidence type="ECO:0000256" key="1">
    <source>
        <dbReference type="ARBA" id="ARBA00004651"/>
    </source>
</evidence>
<dbReference type="PANTHER" id="PTHR12011:SF347">
    <property type="entry name" value="FI21270P1-RELATED"/>
    <property type="match status" value="1"/>
</dbReference>
<dbReference type="Pfam" id="PF00059">
    <property type="entry name" value="Lectin_C"/>
    <property type="match status" value="1"/>
</dbReference>
<feature type="compositionally biased region" description="Low complexity" evidence="9">
    <location>
        <begin position="1184"/>
        <end position="1194"/>
    </location>
</feature>
<feature type="transmembrane region" description="Helical" evidence="10">
    <location>
        <begin position="944"/>
        <end position="967"/>
    </location>
</feature>
<dbReference type="SUPFAM" id="SSF56436">
    <property type="entry name" value="C-type lectin-like"/>
    <property type="match status" value="2"/>
</dbReference>
<dbReference type="Gene3D" id="3.10.100.10">
    <property type="entry name" value="Mannose-Binding Protein A, subunit A"/>
    <property type="match status" value="2"/>
</dbReference>
<feature type="transmembrane region" description="Helical" evidence="10">
    <location>
        <begin position="987"/>
        <end position="1007"/>
    </location>
</feature>
<feature type="transmembrane region" description="Helical" evidence="10">
    <location>
        <begin position="1074"/>
        <end position="1092"/>
    </location>
</feature>
<dbReference type="Proteomes" id="UP000659654">
    <property type="component" value="Unassembled WGS sequence"/>
</dbReference>
<dbReference type="PANTHER" id="PTHR12011">
    <property type="entry name" value="ADHESION G-PROTEIN COUPLED RECEPTOR"/>
    <property type="match status" value="1"/>
</dbReference>
<keyword evidence="4 10" id="KW-0812">Transmembrane</keyword>
<dbReference type="OrthoDB" id="1100386at2759"/>
<dbReference type="GO" id="GO:0004930">
    <property type="term" value="F:G protein-coupled receptor activity"/>
    <property type="evidence" value="ECO:0007669"/>
    <property type="project" value="InterPro"/>
</dbReference>
<accession>A0A7I8WNI5</accession>
<dbReference type="Gene3D" id="2.60.120.740">
    <property type="match status" value="1"/>
</dbReference>
<evidence type="ECO:0000256" key="6">
    <source>
        <dbReference type="ARBA" id="ARBA00023136"/>
    </source>
</evidence>
<evidence type="ECO:0000256" key="11">
    <source>
        <dbReference type="SAM" id="SignalP"/>
    </source>
</evidence>
<evidence type="ECO:0000259" key="13">
    <source>
        <dbReference type="PROSITE" id="PS50221"/>
    </source>
</evidence>
<dbReference type="InterPro" id="IPR000832">
    <property type="entry name" value="GPCR_2_secretin-like"/>
</dbReference>
<evidence type="ECO:0000313" key="16">
    <source>
        <dbReference type="Proteomes" id="UP000659654"/>
    </source>
</evidence>
<organism evidence="15 16">
    <name type="scientific">Bursaphelenchus xylophilus</name>
    <name type="common">Pinewood nematode worm</name>
    <name type="synonym">Aphelenchoides xylophilus</name>
    <dbReference type="NCBI Taxonomy" id="6326"/>
    <lineage>
        <taxon>Eukaryota</taxon>
        <taxon>Metazoa</taxon>
        <taxon>Ecdysozoa</taxon>
        <taxon>Nematoda</taxon>
        <taxon>Chromadorea</taxon>
        <taxon>Rhabditida</taxon>
        <taxon>Tylenchina</taxon>
        <taxon>Tylenchomorpha</taxon>
        <taxon>Aphelenchoidea</taxon>
        <taxon>Aphelenchoididae</taxon>
        <taxon>Bursaphelenchus</taxon>
    </lineage>
</organism>
<dbReference type="EMBL" id="CAJFDI010000002">
    <property type="protein sequence ID" value="CAD5213730.1"/>
    <property type="molecule type" value="Genomic_DNA"/>
</dbReference>
<dbReference type="InterPro" id="IPR017981">
    <property type="entry name" value="GPCR_2-like_7TM"/>
</dbReference>
<feature type="region of interest" description="Disordered" evidence="9">
    <location>
        <begin position="1184"/>
        <end position="1239"/>
    </location>
</feature>
<evidence type="ECO:0000313" key="15">
    <source>
        <dbReference type="EMBL" id="CAD5213730.1"/>
    </source>
</evidence>
<dbReference type="InterPro" id="IPR046338">
    <property type="entry name" value="GAIN_dom_sf"/>
</dbReference>
<dbReference type="PROSITE" id="PS00022">
    <property type="entry name" value="EGF_1"/>
    <property type="match status" value="1"/>
</dbReference>
<evidence type="ECO:0000256" key="2">
    <source>
        <dbReference type="ARBA" id="ARBA00007343"/>
    </source>
</evidence>
<keyword evidence="11" id="KW-0732">Signal</keyword>
<dbReference type="CDD" id="cd00037">
    <property type="entry name" value="CLECT"/>
    <property type="match status" value="2"/>
</dbReference>
<dbReference type="InterPro" id="IPR001304">
    <property type="entry name" value="C-type_lectin-like"/>
</dbReference>
<dbReference type="AlphaFoldDB" id="A0A7I8WNI5"/>
<evidence type="ECO:0000256" key="4">
    <source>
        <dbReference type="ARBA" id="ARBA00022692"/>
    </source>
</evidence>
<feature type="transmembrane region" description="Helical" evidence="10">
    <location>
        <begin position="921"/>
        <end position="938"/>
    </location>
</feature>
<dbReference type="InterPro" id="IPR043159">
    <property type="entry name" value="Lectin_gal-bd_sf"/>
</dbReference>
<evidence type="ECO:0000256" key="3">
    <source>
        <dbReference type="ARBA" id="ARBA00022475"/>
    </source>
</evidence>
<dbReference type="Gene3D" id="1.20.1070.10">
    <property type="entry name" value="Rhodopsin 7-helix transmembrane proteins"/>
    <property type="match status" value="1"/>
</dbReference>
<feature type="chain" id="PRO_5036204401" evidence="11">
    <location>
        <begin position="17"/>
        <end position="1251"/>
    </location>
</feature>
<name>A0A7I8WNI5_BURXY</name>
<dbReference type="Pfam" id="PF00002">
    <property type="entry name" value="7tm_2"/>
    <property type="match status" value="1"/>
</dbReference>
<evidence type="ECO:0000256" key="9">
    <source>
        <dbReference type="SAM" id="MobiDB-lite"/>
    </source>
</evidence>
<feature type="domain" description="G-protein coupled receptors family 2 profile 2" evidence="14">
    <location>
        <begin position="884"/>
        <end position="1122"/>
    </location>
</feature>
<dbReference type="FunFam" id="1.20.1070.10:FF:000058">
    <property type="entry name" value="Adhesion G protein-coupled receptor F5"/>
    <property type="match status" value="1"/>
</dbReference>
<keyword evidence="7" id="KW-1015">Disulfide bond</keyword>
<keyword evidence="3" id="KW-1003">Cell membrane</keyword>
<dbReference type="SMART" id="SM00303">
    <property type="entry name" value="GPS"/>
    <property type="match status" value="1"/>
</dbReference>
<protein>
    <submittedName>
        <fullName evidence="15">(pine wood nematode) hypothetical protein</fullName>
    </submittedName>
</protein>
<dbReference type="PROSITE" id="PS01186">
    <property type="entry name" value="EGF_2"/>
    <property type="match status" value="1"/>
</dbReference>
<feature type="domain" description="GAIN-B" evidence="13">
    <location>
        <begin position="710"/>
        <end position="864"/>
    </location>
</feature>
<dbReference type="Gene3D" id="2.60.220.50">
    <property type="match status" value="1"/>
</dbReference>
<evidence type="ECO:0000256" key="8">
    <source>
        <dbReference type="ARBA" id="ARBA00023180"/>
    </source>
</evidence>
<dbReference type="SUPFAM" id="SSF81321">
    <property type="entry name" value="Family A G protein-coupled receptor-like"/>
    <property type="match status" value="1"/>
</dbReference>
<dbReference type="GO" id="GO:0005886">
    <property type="term" value="C:plasma membrane"/>
    <property type="evidence" value="ECO:0007669"/>
    <property type="project" value="UniProtKB-SubCell"/>
</dbReference>
<dbReference type="SMR" id="A0A7I8WNI5"/>
<evidence type="ECO:0000259" key="14">
    <source>
        <dbReference type="PROSITE" id="PS50261"/>
    </source>
</evidence>
<comment type="caution">
    <text evidence="15">The sequence shown here is derived from an EMBL/GenBank/DDBJ whole genome shotgun (WGS) entry which is preliminary data.</text>
</comment>
<keyword evidence="5 10" id="KW-1133">Transmembrane helix</keyword>
<feature type="compositionally biased region" description="Basic and acidic residues" evidence="9">
    <location>
        <begin position="1212"/>
        <end position="1223"/>
    </location>
</feature>
<evidence type="ECO:0000259" key="12">
    <source>
        <dbReference type="PROSITE" id="PS50041"/>
    </source>
</evidence>
<reference evidence="15" key="1">
    <citation type="submission" date="2020-09" db="EMBL/GenBank/DDBJ databases">
        <authorList>
            <person name="Kikuchi T."/>
        </authorList>
    </citation>
    <scope>NUCLEOTIDE SEQUENCE</scope>
    <source>
        <strain evidence="15">Ka4C1</strain>
    </source>
</reference>